<dbReference type="EMBL" id="BAQD01000033">
    <property type="protein sequence ID" value="GBQ07526.1"/>
    <property type="molecule type" value="Genomic_DNA"/>
</dbReference>
<organism evidence="1 2">
    <name type="scientific">Saccharibacter floricola DSM 15669</name>
    <dbReference type="NCBI Taxonomy" id="1123227"/>
    <lineage>
        <taxon>Bacteria</taxon>
        <taxon>Pseudomonadati</taxon>
        <taxon>Pseudomonadota</taxon>
        <taxon>Alphaproteobacteria</taxon>
        <taxon>Acetobacterales</taxon>
        <taxon>Acetobacteraceae</taxon>
        <taxon>Saccharibacter</taxon>
    </lineage>
</organism>
<evidence type="ECO:0000313" key="1">
    <source>
        <dbReference type="EMBL" id="GBQ07526.1"/>
    </source>
</evidence>
<proteinExistence type="predicted"/>
<accession>A0ABQ0NZM8</accession>
<name>A0ABQ0NZM8_9PROT</name>
<protein>
    <submittedName>
        <fullName evidence="1">Uncharacterized protein</fullName>
    </submittedName>
</protein>
<gene>
    <name evidence="1" type="ORF">AA15669_1420</name>
</gene>
<keyword evidence="2" id="KW-1185">Reference proteome</keyword>
<comment type="caution">
    <text evidence="1">The sequence shown here is derived from an EMBL/GenBank/DDBJ whole genome shotgun (WGS) entry which is preliminary data.</text>
</comment>
<sequence length="233" mass="24536">MSVGGILNKAGRTIAQMAYQSSPIILTGGVAEKLGGTVPILLYTQAVATANGLLAGGLSGKLNLPNLDNMWATWNPQSGSSLLENEVGTYPFANQTVAANAVVSKPLQLSMQLRCPPNGPGAMVTKLATLQALSAILNKHTQMGGTFVVITPGQIYTSMLLTRIIDTSPDAQQFPAAQFQFDFVRPLTQVKEAQKKKNGLLKKLSGGLKGLGSWDDMGSGNLLEIPLSSLDII</sequence>
<evidence type="ECO:0000313" key="2">
    <source>
        <dbReference type="Proteomes" id="UP001062901"/>
    </source>
</evidence>
<dbReference type="Proteomes" id="UP001062901">
    <property type="component" value="Unassembled WGS sequence"/>
</dbReference>
<dbReference type="RefSeq" id="WP_018981063.1">
    <property type="nucleotide sequence ID" value="NZ_BAQD01000033.1"/>
</dbReference>
<reference evidence="1" key="1">
    <citation type="submission" date="2013-04" db="EMBL/GenBank/DDBJ databases">
        <title>The genome sequencing project of 58 acetic acid bacteria.</title>
        <authorList>
            <person name="Okamoto-Kainuma A."/>
            <person name="Ishikawa M."/>
            <person name="Umino S."/>
            <person name="Koizumi Y."/>
            <person name="Shiwa Y."/>
            <person name="Yoshikawa H."/>
            <person name="Matsutani M."/>
            <person name="Matsushita K."/>
        </authorList>
    </citation>
    <scope>NUCLEOTIDE SEQUENCE</scope>
    <source>
        <strain evidence="1">DSM 15669</strain>
    </source>
</reference>